<feature type="transmembrane region" description="Helical" evidence="13">
    <location>
        <begin position="608"/>
        <end position="628"/>
    </location>
</feature>
<dbReference type="PRINTS" id="PR00593">
    <property type="entry name" value="MTABOTROPICR"/>
</dbReference>
<evidence type="ECO:0000256" key="9">
    <source>
        <dbReference type="ARBA" id="ARBA00023170"/>
    </source>
</evidence>
<feature type="transmembrane region" description="Helical" evidence="13">
    <location>
        <begin position="723"/>
        <end position="748"/>
    </location>
</feature>
<feature type="transmembrane region" description="Helical" evidence="13">
    <location>
        <begin position="792"/>
        <end position="817"/>
    </location>
</feature>
<comment type="similarity">
    <text evidence="2">Belongs to the G-protein coupled receptor 3 family.</text>
</comment>
<keyword evidence="11" id="KW-0807">Transducer</keyword>
<evidence type="ECO:0000256" key="10">
    <source>
        <dbReference type="ARBA" id="ARBA00023180"/>
    </source>
</evidence>
<dbReference type="InterPro" id="IPR028082">
    <property type="entry name" value="Peripla_BP_I"/>
</dbReference>
<evidence type="ECO:0000313" key="16">
    <source>
        <dbReference type="Proteomes" id="UP000678499"/>
    </source>
</evidence>
<dbReference type="InterPro" id="IPR011500">
    <property type="entry name" value="GPCR_3_9-Cys_dom"/>
</dbReference>
<gene>
    <name evidence="15" type="ORF">NMOB1V02_LOCUS8167</name>
</gene>
<evidence type="ECO:0000256" key="7">
    <source>
        <dbReference type="ARBA" id="ARBA00023040"/>
    </source>
</evidence>
<dbReference type="Pfam" id="PF00003">
    <property type="entry name" value="7tm_3"/>
    <property type="match status" value="1"/>
</dbReference>
<feature type="compositionally biased region" description="Polar residues" evidence="12">
    <location>
        <begin position="1058"/>
        <end position="1070"/>
    </location>
</feature>
<dbReference type="InterPro" id="IPR001828">
    <property type="entry name" value="ANF_lig-bd_rcpt"/>
</dbReference>
<dbReference type="Proteomes" id="UP000678499">
    <property type="component" value="Unassembled WGS sequence"/>
</dbReference>
<dbReference type="AlphaFoldDB" id="A0A7R9BTZ5"/>
<organism evidence="15">
    <name type="scientific">Notodromas monacha</name>
    <dbReference type="NCBI Taxonomy" id="399045"/>
    <lineage>
        <taxon>Eukaryota</taxon>
        <taxon>Metazoa</taxon>
        <taxon>Ecdysozoa</taxon>
        <taxon>Arthropoda</taxon>
        <taxon>Crustacea</taxon>
        <taxon>Oligostraca</taxon>
        <taxon>Ostracoda</taxon>
        <taxon>Podocopa</taxon>
        <taxon>Podocopida</taxon>
        <taxon>Cypridocopina</taxon>
        <taxon>Cypridoidea</taxon>
        <taxon>Cyprididae</taxon>
        <taxon>Notodromas</taxon>
    </lineage>
</organism>
<evidence type="ECO:0000256" key="4">
    <source>
        <dbReference type="ARBA" id="ARBA00022692"/>
    </source>
</evidence>
<keyword evidence="5" id="KW-0732">Signal</keyword>
<evidence type="ECO:0000256" key="5">
    <source>
        <dbReference type="ARBA" id="ARBA00022729"/>
    </source>
</evidence>
<evidence type="ECO:0000256" key="8">
    <source>
        <dbReference type="ARBA" id="ARBA00023136"/>
    </source>
</evidence>
<keyword evidence="10" id="KW-0325">Glycoprotein</keyword>
<protein>
    <recommendedName>
        <fullName evidence="14">G-protein coupled receptors family 3 profile domain-containing protein</fullName>
    </recommendedName>
</protein>
<dbReference type="PROSITE" id="PS00981">
    <property type="entry name" value="G_PROTEIN_RECEP_F3_3"/>
    <property type="match status" value="1"/>
</dbReference>
<keyword evidence="7" id="KW-0297">G-protein coupled receptor</keyword>
<evidence type="ECO:0000256" key="3">
    <source>
        <dbReference type="ARBA" id="ARBA00022475"/>
    </source>
</evidence>
<dbReference type="OrthoDB" id="425344at2759"/>
<dbReference type="CDD" id="cd15934">
    <property type="entry name" value="7tmC_mGluRs_group2_3"/>
    <property type="match status" value="1"/>
</dbReference>
<dbReference type="InterPro" id="IPR017978">
    <property type="entry name" value="GPCR_3_C"/>
</dbReference>
<keyword evidence="8 13" id="KW-0472">Membrane</keyword>
<evidence type="ECO:0000313" key="15">
    <source>
        <dbReference type="EMBL" id="CAD7280508.1"/>
    </source>
</evidence>
<dbReference type="Gene3D" id="3.40.50.2300">
    <property type="match status" value="2"/>
</dbReference>
<dbReference type="InterPro" id="IPR000337">
    <property type="entry name" value="GPCR_3"/>
</dbReference>
<comment type="subcellular location">
    <subcellularLocation>
        <location evidence="1">Cell membrane</location>
        <topology evidence="1">Multi-pass membrane protein</topology>
    </subcellularLocation>
</comment>
<feature type="compositionally biased region" description="Polar residues" evidence="12">
    <location>
        <begin position="1089"/>
        <end position="1098"/>
    </location>
</feature>
<keyword evidence="3" id="KW-1003">Cell membrane</keyword>
<reference evidence="15" key="1">
    <citation type="submission" date="2020-11" db="EMBL/GenBank/DDBJ databases">
        <authorList>
            <person name="Tran Van P."/>
        </authorList>
    </citation>
    <scope>NUCLEOTIDE SEQUENCE</scope>
</reference>
<feature type="region of interest" description="Disordered" evidence="12">
    <location>
        <begin position="1004"/>
        <end position="1098"/>
    </location>
</feature>
<evidence type="ECO:0000256" key="2">
    <source>
        <dbReference type="ARBA" id="ARBA00007242"/>
    </source>
</evidence>
<dbReference type="EMBL" id="CAJPEX010002215">
    <property type="protein sequence ID" value="CAG0920660.1"/>
    <property type="molecule type" value="Genomic_DNA"/>
</dbReference>
<keyword evidence="4 13" id="KW-0812">Transmembrane</keyword>
<dbReference type="GO" id="GO:0004930">
    <property type="term" value="F:G protein-coupled receptor activity"/>
    <property type="evidence" value="ECO:0007669"/>
    <property type="project" value="UniProtKB-KW"/>
</dbReference>
<keyword evidence="9" id="KW-0675">Receptor</keyword>
<dbReference type="FunFam" id="3.40.50.2300:FF:000145">
    <property type="entry name" value="Glutamate receptor, metabotropic"/>
    <property type="match status" value="1"/>
</dbReference>
<evidence type="ECO:0000259" key="14">
    <source>
        <dbReference type="PROSITE" id="PS50259"/>
    </source>
</evidence>
<evidence type="ECO:0000256" key="11">
    <source>
        <dbReference type="ARBA" id="ARBA00023224"/>
    </source>
</evidence>
<feature type="transmembrane region" description="Helical" evidence="13">
    <location>
        <begin position="682"/>
        <end position="703"/>
    </location>
</feature>
<dbReference type="InterPro" id="IPR017979">
    <property type="entry name" value="GPCR_3_CS"/>
</dbReference>
<proteinExistence type="inferred from homology"/>
<dbReference type="SUPFAM" id="SSF53822">
    <property type="entry name" value="Periplasmic binding protein-like I"/>
    <property type="match status" value="1"/>
</dbReference>
<dbReference type="InterPro" id="IPR050726">
    <property type="entry name" value="mGluR"/>
</dbReference>
<dbReference type="InterPro" id="IPR038550">
    <property type="entry name" value="GPCR_3_9-Cys_sf"/>
</dbReference>
<evidence type="ECO:0000256" key="1">
    <source>
        <dbReference type="ARBA" id="ARBA00004651"/>
    </source>
</evidence>
<keyword evidence="16" id="KW-1185">Reference proteome</keyword>
<feature type="compositionally biased region" description="Low complexity" evidence="12">
    <location>
        <begin position="1041"/>
        <end position="1052"/>
    </location>
</feature>
<evidence type="ECO:0000256" key="6">
    <source>
        <dbReference type="ARBA" id="ARBA00022989"/>
    </source>
</evidence>
<feature type="domain" description="G-protein coupled receptors family 3 profile" evidence="14">
    <location>
        <begin position="570"/>
        <end position="834"/>
    </location>
</feature>
<name>A0A7R9BTZ5_9CRUS</name>
<feature type="transmembrane region" description="Helical" evidence="13">
    <location>
        <begin position="640"/>
        <end position="661"/>
    </location>
</feature>
<dbReference type="FunFam" id="2.10.50.30:FF:000004">
    <property type="entry name" value="Taste receptor type 1 member 3-like protein"/>
    <property type="match status" value="1"/>
</dbReference>
<dbReference type="PROSITE" id="PS50259">
    <property type="entry name" value="G_PROTEIN_RECEP_F3_4"/>
    <property type="match status" value="1"/>
</dbReference>
<dbReference type="Pfam" id="PF01094">
    <property type="entry name" value="ANF_receptor"/>
    <property type="match status" value="1"/>
</dbReference>
<evidence type="ECO:0000256" key="13">
    <source>
        <dbReference type="SAM" id="Phobius"/>
    </source>
</evidence>
<evidence type="ECO:0000256" key="12">
    <source>
        <dbReference type="SAM" id="MobiDB-lite"/>
    </source>
</evidence>
<accession>A0A7R9BTZ5</accession>
<dbReference type="InterPro" id="IPR000162">
    <property type="entry name" value="GPCR_3_mtglu_rcpt"/>
</dbReference>
<dbReference type="Pfam" id="PF07562">
    <property type="entry name" value="NCD3G"/>
    <property type="match status" value="1"/>
</dbReference>
<keyword evidence="6 13" id="KW-1133">Transmembrane helix</keyword>
<feature type="transmembrane region" description="Helical" evidence="13">
    <location>
        <begin position="760"/>
        <end position="780"/>
    </location>
</feature>
<dbReference type="GO" id="GO:0005886">
    <property type="term" value="C:plasma membrane"/>
    <property type="evidence" value="ECO:0007669"/>
    <property type="project" value="UniProtKB-SubCell"/>
</dbReference>
<dbReference type="Gene3D" id="2.10.50.30">
    <property type="entry name" value="GPCR, family 3, nine cysteines domain"/>
    <property type="match status" value="1"/>
</dbReference>
<dbReference type="PRINTS" id="PR00248">
    <property type="entry name" value="GPCRMGR"/>
</dbReference>
<dbReference type="EMBL" id="OA884252">
    <property type="protein sequence ID" value="CAD7280508.1"/>
    <property type="molecule type" value="Genomic_DNA"/>
</dbReference>
<sequence length="1122" mass="125706">MHPTGSPSKCGSSAMRNEWFPARKQACNVRGSHSAISSVSLGWRAAQMIWVKAAEWAPERQEQVLTERKGKSSVHHKSEKIAPERRLRLCFAITSAFACFREQAALAGICVAVAEKITRNAQLHDFDQIVKNLASKPNARAVVMFVDEDNIRKLLAAVRKANKVGQFFWVGSDSWGAKIHPVRDQEEVALGAITILPKRQTVEGFTDYFKQLRPHVRGDSCGSLIDRAERHQRKVHADESSLSGFSSRARGIEGLRQVLRKTDPKPVVNCRNPWFKEFWRKHFNCTFKEKLAAERRRRHCSGKEKLDDFAQEGLVPFVIDAVYAMAHGLHNLILHECGEDAFRTGKLCPALTPVPPGPRLLPFIRNVTFVGNEKQVVRFNKDGDAYGSYRIHQYQRLANGKYDYKPIGRWEEDWTDNSWSISHWPGFGGQAEGRVGSMCRAVGRVNTVWNHEAGMDFHLVPSNPACVPIVLMLSLISTARLHIDLKLTKWAPGSLEENHTVPESRCSKPCPKGHIRSFLDNCCWNCVPCREDFFIDNDTCVPCQLGWMPDENSVFCIKLVPEYMTWDSLWAIIPITFASLGIIFTVLTLAVFVRYNRTPIIMASSRELCYVLLSGILICYLMSFVILSKPSTTTCTLQRIGLGVGLCTCYSAIFTKTNRISRIFNQSIKSIKRPSYTSPKSQIVICLGIVSVQLIGCIAWLIIEKPSVREIYPVRIQSVLSCGVSTFSVMMSLVYNMILIVLCTLYAVKTRRIPENFNEAKYIGFTMYSTCIVWLAFVPIYFGTNNDYKMQIASLCMCLSISATVALVCLFCPKLYIVFFQPYKNVRQGAQVSNDFPGTSECFNQPAAVIRSRASALELFSRIDHSDAMLAFSAPKSQLPERAFHFSKKKKDRKETRLLGVALVGGFDRTNPFSRDRFRGKKAGDIEQNLYIISSRQHWGTFWLMSLVLHACVNCPSSLESHAFKFVSNTDGEREFQSEPQHAVRGVQVGPGPGQHHRLRHISNPDFEHVPPQGPTLDIRGTSDGFRADGRRPRRRGVLHTTVTYQTPTSSTCRPRDQPSTSAGLQTVSEPTGGDQDGEASYIHDFPNGESSSPPNVAHTSSTVFAAVISNDDADEGCTAIA</sequence>
<feature type="transmembrane region" description="Helical" evidence="13">
    <location>
        <begin position="569"/>
        <end position="596"/>
    </location>
</feature>
<dbReference type="PANTHER" id="PTHR24060">
    <property type="entry name" value="METABOTROPIC GLUTAMATE RECEPTOR"/>
    <property type="match status" value="1"/>
</dbReference>